<keyword evidence="4 11" id="KW-0812">Transmembrane</keyword>
<evidence type="ECO:0000256" key="11">
    <source>
        <dbReference type="SAM" id="Phobius"/>
    </source>
</evidence>
<evidence type="ECO:0000256" key="8">
    <source>
        <dbReference type="ARBA" id="ARBA00023136"/>
    </source>
</evidence>
<dbReference type="FunFam" id="1.20.5.110:FF:000037">
    <property type="entry name" value="Putative syntaxin-71-like"/>
    <property type="match status" value="1"/>
</dbReference>
<evidence type="ECO:0000256" key="5">
    <source>
        <dbReference type="ARBA" id="ARBA00022927"/>
    </source>
</evidence>
<dbReference type="SMART" id="SM00397">
    <property type="entry name" value="t_SNARE"/>
    <property type="match status" value="1"/>
</dbReference>
<keyword evidence="8 11" id="KW-0472">Membrane</keyword>
<accession>A0ABD3EF57</accession>
<organism evidence="13 14">
    <name type="scientific">Castilleja foliolosa</name>
    <dbReference type="NCBI Taxonomy" id="1961234"/>
    <lineage>
        <taxon>Eukaryota</taxon>
        <taxon>Viridiplantae</taxon>
        <taxon>Streptophyta</taxon>
        <taxon>Embryophyta</taxon>
        <taxon>Tracheophyta</taxon>
        <taxon>Spermatophyta</taxon>
        <taxon>Magnoliopsida</taxon>
        <taxon>eudicotyledons</taxon>
        <taxon>Gunneridae</taxon>
        <taxon>Pentapetalae</taxon>
        <taxon>asterids</taxon>
        <taxon>lamiids</taxon>
        <taxon>Lamiales</taxon>
        <taxon>Orobanchaceae</taxon>
        <taxon>Pedicularideae</taxon>
        <taxon>Castillejinae</taxon>
        <taxon>Castilleja</taxon>
    </lineage>
</organism>
<reference evidence="14" key="1">
    <citation type="journal article" date="2024" name="IScience">
        <title>Strigolactones Initiate the Formation of Haustorium-like Structures in Castilleja.</title>
        <authorList>
            <person name="Buerger M."/>
            <person name="Peterson D."/>
            <person name="Chory J."/>
        </authorList>
    </citation>
    <scope>NUCLEOTIDE SEQUENCE [LARGE SCALE GENOMIC DNA]</scope>
</reference>
<comment type="caution">
    <text evidence="13">The sequence shown here is derived from an EMBL/GenBank/DDBJ whole genome shotgun (WGS) entry which is preliminary data.</text>
</comment>
<comment type="function">
    <text evidence="9">Vesicle trafficking protein that functions in the secretory pathway.</text>
</comment>
<dbReference type="GO" id="GO:0016020">
    <property type="term" value="C:membrane"/>
    <property type="evidence" value="ECO:0007669"/>
    <property type="project" value="UniProtKB-SubCell"/>
</dbReference>
<dbReference type="Pfam" id="PF05739">
    <property type="entry name" value="SNARE"/>
    <property type="match status" value="1"/>
</dbReference>
<dbReference type="Proteomes" id="UP001632038">
    <property type="component" value="Unassembled WGS sequence"/>
</dbReference>
<dbReference type="GO" id="GO:0006886">
    <property type="term" value="P:intracellular protein transport"/>
    <property type="evidence" value="ECO:0007669"/>
    <property type="project" value="UniProtKB-ARBA"/>
</dbReference>
<proteinExistence type="inferred from homology"/>
<comment type="subunit">
    <text evidence="10">Part of the t-SNARE complex.</text>
</comment>
<evidence type="ECO:0000256" key="9">
    <source>
        <dbReference type="ARBA" id="ARBA00054128"/>
    </source>
</evidence>
<evidence type="ECO:0000256" key="10">
    <source>
        <dbReference type="ARBA" id="ARBA00061857"/>
    </source>
</evidence>
<dbReference type="PANTHER" id="PTHR19957:SF263">
    <property type="entry name" value="SYNTAXIN-72"/>
    <property type="match status" value="1"/>
</dbReference>
<keyword evidence="5" id="KW-0653">Protein transport</keyword>
<sequence>MSVIDILFRLDDISKKYEKYDVEKQRSLNASSEDAFARLYSSFESQIDATLRKSELAAVETNRATVVALNAEVRRTKARLMDEVPKLQKLAQKKVKNLTRDEMEARTDLVLALPERIQAIPDGSRGGLNQTQGWGASNKNIKFESVPDGNLDNDFFEQSEESNQFRQEYEMRKMKQDQGLDIISEGLDTLKNLAKDMNEELDRQVPLIDEIDTKVDTASSDLRRNNVRLKETLNNVRSSQNFCVDIILVCILLGIVLYLYKMLS</sequence>
<gene>
    <name evidence="13" type="primary">SYP71_2</name>
    <name evidence="13" type="ORF">CASFOL_002749</name>
</gene>
<evidence type="ECO:0000313" key="13">
    <source>
        <dbReference type="EMBL" id="KAL3653068.1"/>
    </source>
</evidence>
<feature type="transmembrane region" description="Helical" evidence="11">
    <location>
        <begin position="242"/>
        <end position="260"/>
    </location>
</feature>
<dbReference type="SUPFAM" id="SSF58038">
    <property type="entry name" value="SNARE fusion complex"/>
    <property type="match status" value="1"/>
</dbReference>
<dbReference type="PROSITE" id="PS00914">
    <property type="entry name" value="SYNTAXIN"/>
    <property type="match status" value="1"/>
</dbReference>
<evidence type="ECO:0000259" key="12">
    <source>
        <dbReference type="PROSITE" id="PS50192"/>
    </source>
</evidence>
<evidence type="ECO:0000256" key="7">
    <source>
        <dbReference type="ARBA" id="ARBA00023054"/>
    </source>
</evidence>
<keyword evidence="14" id="KW-1185">Reference proteome</keyword>
<dbReference type="InterPro" id="IPR000727">
    <property type="entry name" value="T_SNARE_dom"/>
</dbReference>
<dbReference type="CDD" id="cd15841">
    <property type="entry name" value="SNARE_Qc"/>
    <property type="match status" value="1"/>
</dbReference>
<feature type="domain" description="T-SNARE coiled-coil homology" evidence="12">
    <location>
        <begin position="170"/>
        <end position="232"/>
    </location>
</feature>
<dbReference type="InterPro" id="IPR045242">
    <property type="entry name" value="Syntaxin"/>
</dbReference>
<dbReference type="PANTHER" id="PTHR19957">
    <property type="entry name" value="SYNTAXIN"/>
    <property type="match status" value="1"/>
</dbReference>
<evidence type="ECO:0000256" key="6">
    <source>
        <dbReference type="ARBA" id="ARBA00022989"/>
    </source>
</evidence>
<keyword evidence="3" id="KW-0813">Transport</keyword>
<dbReference type="PROSITE" id="PS50192">
    <property type="entry name" value="T_SNARE"/>
    <property type="match status" value="1"/>
</dbReference>
<evidence type="ECO:0000256" key="3">
    <source>
        <dbReference type="ARBA" id="ARBA00022448"/>
    </source>
</evidence>
<protein>
    <submittedName>
        <fullName evidence="13">Syntaxin-71</fullName>
    </submittedName>
</protein>
<dbReference type="Gene3D" id="1.20.5.110">
    <property type="match status" value="1"/>
</dbReference>
<evidence type="ECO:0000313" key="14">
    <source>
        <dbReference type="Proteomes" id="UP001632038"/>
    </source>
</evidence>
<evidence type="ECO:0000256" key="4">
    <source>
        <dbReference type="ARBA" id="ARBA00022692"/>
    </source>
</evidence>
<comment type="subcellular location">
    <subcellularLocation>
        <location evidence="1">Membrane</location>
        <topology evidence="1">Single-pass membrane protein</topology>
    </subcellularLocation>
</comment>
<keyword evidence="6 11" id="KW-1133">Transmembrane helix</keyword>
<evidence type="ECO:0000256" key="2">
    <source>
        <dbReference type="ARBA" id="ARBA00009063"/>
    </source>
</evidence>
<name>A0ABD3EF57_9LAMI</name>
<dbReference type="InterPro" id="IPR006012">
    <property type="entry name" value="Syntaxin/epimorphin_CS"/>
</dbReference>
<evidence type="ECO:0000256" key="1">
    <source>
        <dbReference type="ARBA" id="ARBA00004167"/>
    </source>
</evidence>
<comment type="similarity">
    <text evidence="2">Belongs to the syntaxin family.</text>
</comment>
<dbReference type="AlphaFoldDB" id="A0ABD3EF57"/>
<dbReference type="EMBL" id="JAVIJP010000005">
    <property type="protein sequence ID" value="KAL3653068.1"/>
    <property type="molecule type" value="Genomic_DNA"/>
</dbReference>
<keyword evidence="7" id="KW-0175">Coiled coil</keyword>